<dbReference type="InterPro" id="IPR050187">
    <property type="entry name" value="Lipid_Phosphate_FormReg"/>
</dbReference>
<evidence type="ECO:0000313" key="13">
    <source>
        <dbReference type="EMBL" id="MSS18091.1"/>
    </source>
</evidence>
<dbReference type="Proteomes" id="UP000483362">
    <property type="component" value="Unassembled WGS sequence"/>
</dbReference>
<name>A0A6L5XCX6_9BACT</name>
<dbReference type="PANTHER" id="PTHR12358">
    <property type="entry name" value="SPHINGOSINE KINASE"/>
    <property type="match status" value="1"/>
</dbReference>
<dbReference type="PANTHER" id="PTHR12358:SF106">
    <property type="entry name" value="LIPID KINASE YEGS"/>
    <property type="match status" value="1"/>
</dbReference>
<protein>
    <submittedName>
        <fullName evidence="13">Diacylglycerol kinase family lipid kinase</fullName>
    </submittedName>
</protein>
<keyword evidence="4" id="KW-0479">Metal-binding</keyword>
<evidence type="ECO:0000256" key="8">
    <source>
        <dbReference type="ARBA" id="ARBA00022842"/>
    </source>
</evidence>
<evidence type="ECO:0000256" key="2">
    <source>
        <dbReference type="ARBA" id="ARBA00022516"/>
    </source>
</evidence>
<evidence type="ECO:0000256" key="9">
    <source>
        <dbReference type="ARBA" id="ARBA00023098"/>
    </source>
</evidence>
<evidence type="ECO:0000256" key="11">
    <source>
        <dbReference type="ARBA" id="ARBA00023264"/>
    </source>
</evidence>
<dbReference type="GO" id="GO:0016301">
    <property type="term" value="F:kinase activity"/>
    <property type="evidence" value="ECO:0007669"/>
    <property type="project" value="UniProtKB-KW"/>
</dbReference>
<dbReference type="SUPFAM" id="SSF111331">
    <property type="entry name" value="NAD kinase/diacylglycerol kinase-like"/>
    <property type="match status" value="1"/>
</dbReference>
<keyword evidence="7" id="KW-0067">ATP-binding</keyword>
<keyword evidence="9" id="KW-0443">Lipid metabolism</keyword>
<keyword evidence="2" id="KW-0444">Lipid biosynthesis</keyword>
<evidence type="ECO:0000256" key="3">
    <source>
        <dbReference type="ARBA" id="ARBA00022679"/>
    </source>
</evidence>
<evidence type="ECO:0000313" key="14">
    <source>
        <dbReference type="Proteomes" id="UP000483362"/>
    </source>
</evidence>
<comment type="cofactor">
    <cofactor evidence="1">
        <name>Mg(2+)</name>
        <dbReference type="ChEBI" id="CHEBI:18420"/>
    </cofactor>
</comment>
<comment type="caution">
    <text evidence="13">The sequence shown here is derived from an EMBL/GenBank/DDBJ whole genome shotgun (WGS) entry which is preliminary data.</text>
</comment>
<dbReference type="InterPro" id="IPR001206">
    <property type="entry name" value="Diacylglycerol_kinase_cat_dom"/>
</dbReference>
<dbReference type="InterPro" id="IPR016064">
    <property type="entry name" value="NAD/diacylglycerol_kinase_sf"/>
</dbReference>
<dbReference type="EMBL" id="VULT01000015">
    <property type="protein sequence ID" value="MSS18091.1"/>
    <property type="molecule type" value="Genomic_DNA"/>
</dbReference>
<dbReference type="RefSeq" id="WP_154328728.1">
    <property type="nucleotide sequence ID" value="NZ_CP045696.1"/>
</dbReference>
<dbReference type="InterPro" id="IPR017438">
    <property type="entry name" value="ATP-NAD_kinase_N"/>
</dbReference>
<dbReference type="GO" id="GO:0008654">
    <property type="term" value="P:phospholipid biosynthetic process"/>
    <property type="evidence" value="ECO:0007669"/>
    <property type="project" value="UniProtKB-KW"/>
</dbReference>
<proteinExistence type="predicted"/>
<dbReference type="Pfam" id="PF00781">
    <property type="entry name" value="DAGK_cat"/>
    <property type="match status" value="1"/>
</dbReference>
<organism evidence="13 14">
    <name type="scientific">Sodaliphilus pleomorphus</name>
    <dbReference type="NCBI Taxonomy" id="2606626"/>
    <lineage>
        <taxon>Bacteria</taxon>
        <taxon>Pseudomonadati</taxon>
        <taxon>Bacteroidota</taxon>
        <taxon>Bacteroidia</taxon>
        <taxon>Bacteroidales</taxon>
        <taxon>Muribaculaceae</taxon>
        <taxon>Sodaliphilus</taxon>
    </lineage>
</organism>
<dbReference type="Gene3D" id="3.40.50.10330">
    <property type="entry name" value="Probable inorganic polyphosphate/atp-NAD kinase, domain 1"/>
    <property type="match status" value="1"/>
</dbReference>
<dbReference type="PROSITE" id="PS50146">
    <property type="entry name" value="DAGK"/>
    <property type="match status" value="1"/>
</dbReference>
<keyword evidence="8" id="KW-0460">Magnesium</keyword>
<reference evidence="13 14" key="1">
    <citation type="submission" date="2019-08" db="EMBL/GenBank/DDBJ databases">
        <title>In-depth cultivation of the pig gut microbiome towards novel bacterial diversity and tailored functional studies.</title>
        <authorList>
            <person name="Wylensek D."/>
            <person name="Hitch T.C.A."/>
            <person name="Clavel T."/>
        </authorList>
    </citation>
    <scope>NUCLEOTIDE SEQUENCE [LARGE SCALE GENOMIC DNA]</scope>
    <source>
        <strain evidence="13 14">Oil-RF-744-WCA-WT-10</strain>
    </source>
</reference>
<evidence type="ECO:0000256" key="10">
    <source>
        <dbReference type="ARBA" id="ARBA00023209"/>
    </source>
</evidence>
<dbReference type="Pfam" id="PF19279">
    <property type="entry name" value="YegS_C"/>
    <property type="match status" value="1"/>
</dbReference>
<dbReference type="GO" id="GO:0046872">
    <property type="term" value="F:metal ion binding"/>
    <property type="evidence" value="ECO:0007669"/>
    <property type="project" value="UniProtKB-KW"/>
</dbReference>
<keyword evidence="3" id="KW-0808">Transferase</keyword>
<dbReference type="NCBIfam" id="TIGR00147">
    <property type="entry name" value="YegS/Rv2252/BmrU family lipid kinase"/>
    <property type="match status" value="1"/>
</dbReference>
<evidence type="ECO:0000256" key="1">
    <source>
        <dbReference type="ARBA" id="ARBA00001946"/>
    </source>
</evidence>
<accession>A0A6L5XCX6</accession>
<dbReference type="InterPro" id="IPR005218">
    <property type="entry name" value="Diacylglycerol/lipid_kinase"/>
</dbReference>
<dbReference type="InterPro" id="IPR045540">
    <property type="entry name" value="YegS/DAGK_C"/>
</dbReference>
<feature type="domain" description="DAGKc" evidence="12">
    <location>
        <begin position="1"/>
        <end position="129"/>
    </location>
</feature>
<keyword evidence="14" id="KW-1185">Reference proteome</keyword>
<evidence type="ECO:0000256" key="7">
    <source>
        <dbReference type="ARBA" id="ARBA00022840"/>
    </source>
</evidence>
<keyword evidence="10" id="KW-0594">Phospholipid biosynthesis</keyword>
<dbReference type="AlphaFoldDB" id="A0A6L5XCX6"/>
<evidence type="ECO:0000256" key="6">
    <source>
        <dbReference type="ARBA" id="ARBA00022777"/>
    </source>
</evidence>
<dbReference type="SMART" id="SM00046">
    <property type="entry name" value="DAGKc"/>
    <property type="match status" value="1"/>
</dbReference>
<evidence type="ECO:0000259" key="12">
    <source>
        <dbReference type="PROSITE" id="PS50146"/>
    </source>
</evidence>
<dbReference type="GO" id="GO:0005524">
    <property type="term" value="F:ATP binding"/>
    <property type="evidence" value="ECO:0007669"/>
    <property type="project" value="UniProtKB-KW"/>
</dbReference>
<dbReference type="Gene3D" id="2.60.200.40">
    <property type="match status" value="1"/>
</dbReference>
<evidence type="ECO:0000256" key="5">
    <source>
        <dbReference type="ARBA" id="ARBA00022741"/>
    </source>
</evidence>
<keyword evidence="6 13" id="KW-0418">Kinase</keyword>
<dbReference type="GO" id="GO:0005886">
    <property type="term" value="C:plasma membrane"/>
    <property type="evidence" value="ECO:0007669"/>
    <property type="project" value="TreeGrafter"/>
</dbReference>
<sequence>MKDLIAIINPKSGTNNHSCATALIDKVVDKSRFNVALRYVENPGDAKRFAQEAVTHGCYGVIAVGGDGTVNGAASGLVNSDVALAVVPCGSGNGLARHLHIPLKMENALKVVNQDLVDSFDYCTLNDVPFMCTCGMGFDAQVAYDFQLDGKRGFPTYVKTALEDYLKFKPQEYKIDIDGRSFTEKAFVIAFGNAAQYGNNGFIAPHASMQDGKVDMTVISPFHVLEVPIMGLSLFFKKIDLNHCVNIYRATTFRIHRFEPGPMHIDGDPVDMPCDVEVKCHPRGIKIFTPGLGENNL</sequence>
<evidence type="ECO:0000256" key="4">
    <source>
        <dbReference type="ARBA" id="ARBA00022723"/>
    </source>
</evidence>
<gene>
    <name evidence="13" type="ORF">FYJ29_10035</name>
</gene>
<keyword evidence="11" id="KW-1208">Phospholipid metabolism</keyword>
<keyword evidence="5" id="KW-0547">Nucleotide-binding</keyword>